<reference evidence="11 12" key="1">
    <citation type="submission" date="2020-01" db="EMBL/GenBank/DDBJ databases">
        <authorList>
            <person name="Gupta K D."/>
        </authorList>
    </citation>
    <scope>NUCLEOTIDE SEQUENCE [LARGE SCALE GENOMIC DNA]</scope>
</reference>
<keyword evidence="3 8" id="KW-0863">Zinc-finger</keyword>
<evidence type="ECO:0000256" key="4">
    <source>
        <dbReference type="ARBA" id="ARBA00022833"/>
    </source>
</evidence>
<dbReference type="PROSITE" id="PS00028">
    <property type="entry name" value="ZINC_FINGER_C2H2_1"/>
    <property type="match status" value="1"/>
</dbReference>
<evidence type="ECO:0000256" key="7">
    <source>
        <dbReference type="ARBA" id="ARBA00023242"/>
    </source>
</evidence>
<evidence type="ECO:0000313" key="12">
    <source>
        <dbReference type="Proteomes" id="UP000467700"/>
    </source>
</evidence>
<dbReference type="InterPro" id="IPR051061">
    <property type="entry name" value="Zinc_finger_trans_reg"/>
</dbReference>
<organism evidence="11 12">
    <name type="scientific">Cyclocybe aegerita</name>
    <name type="common">Black poplar mushroom</name>
    <name type="synonym">Agrocybe aegerita</name>
    <dbReference type="NCBI Taxonomy" id="1973307"/>
    <lineage>
        <taxon>Eukaryota</taxon>
        <taxon>Fungi</taxon>
        <taxon>Dikarya</taxon>
        <taxon>Basidiomycota</taxon>
        <taxon>Agaricomycotina</taxon>
        <taxon>Agaricomycetes</taxon>
        <taxon>Agaricomycetidae</taxon>
        <taxon>Agaricales</taxon>
        <taxon>Agaricineae</taxon>
        <taxon>Bolbitiaceae</taxon>
        <taxon>Cyclocybe</taxon>
    </lineage>
</organism>
<evidence type="ECO:0000313" key="11">
    <source>
        <dbReference type="EMBL" id="CAA7259751.1"/>
    </source>
</evidence>
<keyword evidence="6" id="KW-0804">Transcription</keyword>
<evidence type="ECO:0000256" key="3">
    <source>
        <dbReference type="ARBA" id="ARBA00022771"/>
    </source>
</evidence>
<dbReference type="SMART" id="SM00355">
    <property type="entry name" value="ZnF_C2H2"/>
    <property type="match status" value="2"/>
</dbReference>
<dbReference type="InterPro" id="IPR036236">
    <property type="entry name" value="Znf_C2H2_sf"/>
</dbReference>
<keyword evidence="2" id="KW-0479">Metal-binding</keyword>
<dbReference type="OrthoDB" id="654211at2759"/>
<evidence type="ECO:0000256" key="6">
    <source>
        <dbReference type="ARBA" id="ARBA00023163"/>
    </source>
</evidence>
<dbReference type="PANTHER" id="PTHR46179">
    <property type="entry name" value="ZINC FINGER PROTEIN"/>
    <property type="match status" value="1"/>
</dbReference>
<feature type="region of interest" description="Disordered" evidence="9">
    <location>
        <begin position="324"/>
        <end position="375"/>
    </location>
</feature>
<evidence type="ECO:0000256" key="2">
    <source>
        <dbReference type="ARBA" id="ARBA00022723"/>
    </source>
</evidence>
<keyword evidence="4" id="KW-0862">Zinc</keyword>
<feature type="region of interest" description="Disordered" evidence="9">
    <location>
        <begin position="171"/>
        <end position="196"/>
    </location>
</feature>
<keyword evidence="5" id="KW-0805">Transcription regulation</keyword>
<evidence type="ECO:0000256" key="8">
    <source>
        <dbReference type="PROSITE-ProRule" id="PRU00042"/>
    </source>
</evidence>
<evidence type="ECO:0000256" key="9">
    <source>
        <dbReference type="SAM" id="MobiDB-lite"/>
    </source>
</evidence>
<dbReference type="PANTHER" id="PTHR46179:SF13">
    <property type="entry name" value="C2H2-TYPE DOMAIN-CONTAINING PROTEIN"/>
    <property type="match status" value="1"/>
</dbReference>
<dbReference type="GO" id="GO:0005634">
    <property type="term" value="C:nucleus"/>
    <property type="evidence" value="ECO:0007669"/>
    <property type="project" value="UniProtKB-SubCell"/>
</dbReference>
<dbReference type="PROSITE" id="PS50157">
    <property type="entry name" value="ZINC_FINGER_C2H2_2"/>
    <property type="match status" value="1"/>
</dbReference>
<keyword evidence="7" id="KW-0539">Nucleus</keyword>
<evidence type="ECO:0000256" key="5">
    <source>
        <dbReference type="ARBA" id="ARBA00023015"/>
    </source>
</evidence>
<dbReference type="SUPFAM" id="SSF57667">
    <property type="entry name" value="beta-beta-alpha zinc fingers"/>
    <property type="match status" value="1"/>
</dbReference>
<evidence type="ECO:0000256" key="1">
    <source>
        <dbReference type="ARBA" id="ARBA00004123"/>
    </source>
</evidence>
<name>A0A8S0VWU3_CYCAE</name>
<gene>
    <name evidence="11" type="ORF">AAE3_LOCUS2159</name>
</gene>
<comment type="caution">
    <text evidence="11">The sequence shown here is derived from an EMBL/GenBank/DDBJ whole genome shotgun (WGS) entry which is preliminary data.</text>
</comment>
<evidence type="ECO:0000259" key="10">
    <source>
        <dbReference type="PROSITE" id="PS50157"/>
    </source>
</evidence>
<dbReference type="Gene3D" id="3.30.160.60">
    <property type="entry name" value="Classic Zinc Finger"/>
    <property type="match status" value="1"/>
</dbReference>
<protein>
    <recommendedName>
        <fullName evidence="10">C2H2-type domain-containing protein</fullName>
    </recommendedName>
</protein>
<proteinExistence type="predicted"/>
<dbReference type="GO" id="GO:0008270">
    <property type="term" value="F:zinc ion binding"/>
    <property type="evidence" value="ECO:0007669"/>
    <property type="project" value="UniProtKB-KW"/>
</dbReference>
<dbReference type="EMBL" id="CACVBS010000028">
    <property type="protein sequence ID" value="CAA7259751.1"/>
    <property type="molecule type" value="Genomic_DNA"/>
</dbReference>
<comment type="subcellular location">
    <subcellularLocation>
        <location evidence="1">Nucleus</location>
    </subcellularLocation>
</comment>
<feature type="compositionally biased region" description="Basic residues" evidence="9">
    <location>
        <begin position="122"/>
        <end position="135"/>
    </location>
</feature>
<accession>A0A8S0VWU3</accession>
<dbReference type="AlphaFoldDB" id="A0A8S0VWU3"/>
<feature type="domain" description="C2H2-type" evidence="10">
    <location>
        <begin position="272"/>
        <end position="308"/>
    </location>
</feature>
<keyword evidence="12" id="KW-1185">Reference proteome</keyword>
<feature type="region of interest" description="Disordered" evidence="9">
    <location>
        <begin position="114"/>
        <end position="136"/>
    </location>
</feature>
<dbReference type="Proteomes" id="UP000467700">
    <property type="component" value="Unassembled WGS sequence"/>
</dbReference>
<dbReference type="GO" id="GO:0006357">
    <property type="term" value="P:regulation of transcription by RNA polymerase II"/>
    <property type="evidence" value="ECO:0007669"/>
    <property type="project" value="TreeGrafter"/>
</dbReference>
<sequence>MALVEKSFLPLNALNGVRALVSSCAGPMQPSFSVSSHIPHNSIPATNNLSTTSLSLPSLKDVLFNVGLAQRQQSTLPAYTPVNRSSNAVVPIASQEVEVDFSAAIGALSIVDHEENQPRSRLPQRTKAKASKRGRRDAPYSLGFESAFDPHTYGEDLEIHSHYQDMPVVGDPPQQTRSADRVAVTQATRARRRATTRETYDPELDLKIIRYIDLGDLWDLNVVQTGRYDRKGTAIYRCLNPDTKAPGMCSYLAAKQTVKRHVHTVHLELRPYVCVFRDSVTGEPCNAAFSQKSAFKIHRQSVHTHEQKHGCPVCGLMFSDPSKRNKHQGFKHPEVETKKRTKNPYAALFDSEIHDANAPEDEGTSTSPDNPIEVS</sequence>
<dbReference type="InterPro" id="IPR013087">
    <property type="entry name" value="Znf_C2H2_type"/>
</dbReference>